<proteinExistence type="predicted"/>
<keyword evidence="5" id="KW-1185">Reference proteome</keyword>
<reference evidence="3 4" key="1">
    <citation type="journal article" date="2019" name="Sci. Transl. Med.">
        <title>Quorum sensing between bacterial species on the skin protects against epidermal injury in atopic dermatitis.</title>
        <authorList>
            <person name="Williams M.R."/>
        </authorList>
    </citation>
    <scope>NUCLEOTIDE SEQUENCE [LARGE SCALE GENOMIC DNA]</scope>
    <source>
        <strain evidence="3 4">E7</strain>
    </source>
</reference>
<keyword evidence="1" id="KW-0812">Transmembrane</keyword>
<evidence type="ECO:0000313" key="2">
    <source>
        <dbReference type="EMBL" id="QEX37634.1"/>
    </source>
</evidence>
<evidence type="ECO:0000313" key="5">
    <source>
        <dbReference type="Proteomes" id="UP000325462"/>
    </source>
</evidence>
<evidence type="ECO:0000313" key="4">
    <source>
        <dbReference type="Proteomes" id="UP000293637"/>
    </source>
</evidence>
<evidence type="ECO:0000313" key="3">
    <source>
        <dbReference type="EMBL" id="TBW73579.1"/>
    </source>
</evidence>
<dbReference type="OMA" id="YINHYKE"/>
<dbReference type="PROSITE" id="PS51257">
    <property type="entry name" value="PROKAR_LIPOPROTEIN"/>
    <property type="match status" value="1"/>
</dbReference>
<protein>
    <submittedName>
        <fullName evidence="3">Uncharacterized protein</fullName>
    </submittedName>
</protein>
<accession>A0A292DIR0</accession>
<dbReference type="EMBL" id="CP041722">
    <property type="protein sequence ID" value="QEX37634.1"/>
    <property type="molecule type" value="Genomic_DNA"/>
</dbReference>
<name>A0A292DIR0_STALU</name>
<dbReference type="EMBL" id="SCHB01000001">
    <property type="protein sequence ID" value="TBW73579.1"/>
    <property type="molecule type" value="Genomic_DNA"/>
</dbReference>
<gene>
    <name evidence="3" type="ORF">EQ812_01895</name>
    <name evidence="2" type="ORF">FO454_01390</name>
</gene>
<dbReference type="GeneID" id="58091175"/>
<dbReference type="Proteomes" id="UP000293637">
    <property type="component" value="Unassembled WGS sequence"/>
</dbReference>
<organism evidence="3 4">
    <name type="scientific">Staphylococcus lugdunensis</name>
    <dbReference type="NCBI Taxonomy" id="28035"/>
    <lineage>
        <taxon>Bacteria</taxon>
        <taxon>Bacillati</taxon>
        <taxon>Bacillota</taxon>
        <taxon>Bacilli</taxon>
        <taxon>Bacillales</taxon>
        <taxon>Staphylococcaceae</taxon>
        <taxon>Staphylococcus</taxon>
    </lineage>
</organism>
<reference evidence="2 5" key="2">
    <citation type="submission" date="2019-07" db="EMBL/GenBank/DDBJ databases">
        <title>Comparative genome analysis of staphylococcus lugdunensis shows clonal complex-dependent diversity of the putative virulence factor, ess/type vii locus.</title>
        <authorList>
            <person name="Lebeurre J."/>
            <person name="Dahyot S."/>
            <person name="Diene S."/>
            <person name="Paulay A."/>
            <person name="Aubourg M."/>
            <person name="Argemi X."/>
            <person name="Giard J.-C."/>
            <person name="Tournier I."/>
            <person name="Francois P."/>
            <person name="Pestel-Caron M."/>
        </authorList>
    </citation>
    <scope>NUCLEOTIDE SEQUENCE [LARGE SCALE GENOMIC DNA]</scope>
    <source>
        <strain evidence="2 5">SL13</strain>
    </source>
</reference>
<feature type="transmembrane region" description="Helical" evidence="1">
    <location>
        <begin position="7"/>
        <end position="32"/>
    </location>
</feature>
<keyword evidence="1" id="KW-0472">Membrane</keyword>
<dbReference type="Proteomes" id="UP000325462">
    <property type="component" value="Chromosome"/>
</dbReference>
<keyword evidence="1" id="KW-1133">Transmembrane helix</keyword>
<sequence length="108" mass="12066">MAKSRKIVISIYLGTVFIACTTYLALILIGSLQGNDMSNSVLDTDHRYINHYKEAAKSDTSNGTSNHSLNHSNQNNWLSHTMISQINDDNTFKLITQPKKATSSYLDN</sequence>
<dbReference type="RefSeq" id="WP_002478608.1">
    <property type="nucleotide sequence ID" value="NZ_AP021848.1"/>
</dbReference>
<dbReference type="AlphaFoldDB" id="A0A292DIR0"/>
<evidence type="ECO:0000256" key="1">
    <source>
        <dbReference type="SAM" id="Phobius"/>
    </source>
</evidence>